<keyword evidence="1" id="KW-0732">Signal</keyword>
<dbReference type="KEGG" id="bvv:BHK69_17580"/>
<name>A0A1D7U3R9_9HYPH</name>
<keyword evidence="3" id="KW-1185">Reference proteome</keyword>
<protein>
    <recommendedName>
        <fullName evidence="4">DUF3551 domain-containing protein</fullName>
    </recommendedName>
</protein>
<gene>
    <name evidence="2" type="ORF">BHK69_17580</name>
</gene>
<dbReference type="AlphaFoldDB" id="A0A1D7U3R9"/>
<evidence type="ECO:0008006" key="4">
    <source>
        <dbReference type="Google" id="ProtNLM"/>
    </source>
</evidence>
<dbReference type="EMBL" id="CP017147">
    <property type="protein sequence ID" value="AOO82015.1"/>
    <property type="molecule type" value="Genomic_DNA"/>
</dbReference>
<evidence type="ECO:0000256" key="1">
    <source>
        <dbReference type="SAM" id="SignalP"/>
    </source>
</evidence>
<evidence type="ECO:0000313" key="2">
    <source>
        <dbReference type="EMBL" id="AOO82015.1"/>
    </source>
</evidence>
<reference evidence="2 3" key="1">
    <citation type="journal article" date="2015" name="Antonie Van Leeuwenhoek">
        <title>Bosea vaviloviae sp. nov., a new species of slow-growing rhizobia isolated from nodules of the relict species Vavilovia formosa (Stev.) Fed.</title>
        <authorList>
            <person name="Safronova V.I."/>
            <person name="Kuznetsova I.G."/>
            <person name="Sazanova A.L."/>
            <person name="Kimeklis A.K."/>
            <person name="Belimov A.A."/>
            <person name="Andronov E.E."/>
            <person name="Pinaev A.G."/>
            <person name="Chizhevskaya E.P."/>
            <person name="Pukhaev A.R."/>
            <person name="Popov K.P."/>
            <person name="Willems A."/>
            <person name="Tikhonovich I.A."/>
        </authorList>
    </citation>
    <scope>NUCLEOTIDE SEQUENCE [LARGE SCALE GENOMIC DNA]</scope>
    <source>
        <strain evidence="2 3">Vaf18</strain>
    </source>
</reference>
<proteinExistence type="predicted"/>
<dbReference type="Proteomes" id="UP000094969">
    <property type="component" value="Chromosome"/>
</dbReference>
<evidence type="ECO:0000313" key="3">
    <source>
        <dbReference type="Proteomes" id="UP000094969"/>
    </source>
</evidence>
<accession>A0A1D7U3R9</accession>
<feature type="signal peptide" evidence="1">
    <location>
        <begin position="1"/>
        <end position="21"/>
    </location>
</feature>
<organism evidence="2 3">
    <name type="scientific">Bosea vaviloviae</name>
    <dbReference type="NCBI Taxonomy" id="1526658"/>
    <lineage>
        <taxon>Bacteria</taxon>
        <taxon>Pseudomonadati</taxon>
        <taxon>Pseudomonadota</taxon>
        <taxon>Alphaproteobacteria</taxon>
        <taxon>Hyphomicrobiales</taxon>
        <taxon>Boseaceae</taxon>
        <taxon>Bosea</taxon>
    </lineage>
</organism>
<sequence length="89" mass="9475">MRGFIIAAGFAALSFMTPAQASAPWEAACAYKMPSGIPGQGWTNIADDCTRLVFCQKMENQGAADLSQMGCFGFTPELTMPSKHGRSHG</sequence>
<feature type="chain" id="PRO_5009099959" description="DUF3551 domain-containing protein" evidence="1">
    <location>
        <begin position="22"/>
        <end position="89"/>
    </location>
</feature>